<dbReference type="InterPro" id="IPR002843">
    <property type="entry name" value="ATPase_V0-cplx_csu/dsu"/>
</dbReference>
<dbReference type="Pfam" id="PF01992">
    <property type="entry name" value="vATP-synt_AC39"/>
    <property type="match status" value="1"/>
</dbReference>
<evidence type="ECO:0000313" key="6">
    <source>
        <dbReference type="EMBL" id="CAE0187659.1"/>
    </source>
</evidence>
<organism evidence="6">
    <name type="scientific">Chloropicon roscoffensis</name>
    <dbReference type="NCBI Taxonomy" id="1461544"/>
    <lineage>
        <taxon>Eukaryota</taxon>
        <taxon>Viridiplantae</taxon>
        <taxon>Chlorophyta</taxon>
        <taxon>Chloropicophyceae</taxon>
        <taxon>Chloropicales</taxon>
        <taxon>Chloropicaceae</taxon>
        <taxon>Chloropicon</taxon>
    </lineage>
</organism>
<dbReference type="Gene3D" id="1.20.1690.10">
    <property type="entry name" value="V-type ATP synthase subunit C domain"/>
    <property type="match status" value="2"/>
</dbReference>
<keyword evidence="3 5" id="KW-0375">Hydrogen ion transport</keyword>
<comment type="subunit">
    <text evidence="5">V-ATPase is a heteromultimeric enzyme made up of two complexes: the ATP-hydrolytic V1 complex and the proton translocation V0 complex.</text>
</comment>
<comment type="function">
    <text evidence="5">Subunit of the V0 complex of vacuolar(H+)-ATPase (V-ATPase), a multisubunit enzyme composed of a peripheral complex (V1) that hydrolyzes ATP and a membrane integral complex (V0) that translocates protons. V-ATPase is responsible for acidifying and maintaining the pH of intracellular compartments and in some cell types, is targeted to the plasma membrane, where it is responsible for acidifying the extracellular environment.</text>
</comment>
<comment type="similarity">
    <text evidence="1 5">Belongs to the V-ATPase V0D/AC39 subunit family.</text>
</comment>
<evidence type="ECO:0000256" key="4">
    <source>
        <dbReference type="ARBA" id="ARBA00023065"/>
    </source>
</evidence>
<reference evidence="7 8" key="2">
    <citation type="submission" date="2024-03" db="EMBL/GenBank/DDBJ databases">
        <title>Complete genome sequence of the green alga Chloropicon roscoffensis RCC1871.</title>
        <authorList>
            <person name="Lemieux C."/>
            <person name="Pombert J.-F."/>
            <person name="Otis C."/>
            <person name="Turmel M."/>
        </authorList>
    </citation>
    <scope>NUCLEOTIDE SEQUENCE [LARGE SCALE GENOMIC DNA]</scope>
    <source>
        <strain evidence="7 8">RCC1871</strain>
    </source>
</reference>
<dbReference type="InterPro" id="IPR036079">
    <property type="entry name" value="ATPase_csu/dsu_sf"/>
</dbReference>
<keyword evidence="2 5" id="KW-0813">Transport</keyword>
<evidence type="ECO:0000256" key="5">
    <source>
        <dbReference type="PIRNR" id="PIRNR018497"/>
    </source>
</evidence>
<dbReference type="InterPro" id="IPR016727">
    <property type="entry name" value="ATPase_V0-cplx_dsu"/>
</dbReference>
<evidence type="ECO:0000313" key="7">
    <source>
        <dbReference type="EMBL" id="WZN60190.1"/>
    </source>
</evidence>
<gene>
    <name evidence="6" type="ORF">CROS1456_LOCUS725</name>
    <name evidence="7" type="ORF">HKI87_02g17190</name>
</gene>
<dbReference type="Proteomes" id="UP001472866">
    <property type="component" value="Chromosome 02"/>
</dbReference>
<evidence type="ECO:0000256" key="1">
    <source>
        <dbReference type="ARBA" id="ARBA00006709"/>
    </source>
</evidence>
<evidence type="ECO:0000313" key="8">
    <source>
        <dbReference type="Proteomes" id="UP001472866"/>
    </source>
</evidence>
<name>A0A7S3C6T8_9CHLO</name>
<dbReference type="GO" id="GO:0033179">
    <property type="term" value="C:proton-transporting V-type ATPase, V0 domain"/>
    <property type="evidence" value="ECO:0007669"/>
    <property type="project" value="InterPro"/>
</dbReference>
<dbReference type="PIRSF" id="PIRSF018497">
    <property type="entry name" value="V-ATP_synth_D"/>
    <property type="match status" value="1"/>
</dbReference>
<reference evidence="6" key="1">
    <citation type="submission" date="2021-01" db="EMBL/GenBank/DDBJ databases">
        <authorList>
            <person name="Corre E."/>
            <person name="Pelletier E."/>
            <person name="Niang G."/>
            <person name="Scheremetjew M."/>
            <person name="Finn R."/>
            <person name="Kale V."/>
            <person name="Holt S."/>
            <person name="Cochrane G."/>
            <person name="Meng A."/>
            <person name="Brown T."/>
            <person name="Cohen L."/>
        </authorList>
    </citation>
    <scope>NUCLEOTIDE SEQUENCE</scope>
    <source>
        <strain evidence="6">RCC1871</strain>
    </source>
</reference>
<dbReference type="InterPro" id="IPR035067">
    <property type="entry name" value="V-type_ATPase_csu/dsu"/>
</dbReference>
<dbReference type="SUPFAM" id="SSF103486">
    <property type="entry name" value="V-type ATP synthase subunit C"/>
    <property type="match status" value="1"/>
</dbReference>
<dbReference type="PANTHER" id="PTHR11028">
    <property type="entry name" value="VACUOLAR ATP SYNTHASE SUBUNIT AC39"/>
    <property type="match status" value="1"/>
</dbReference>
<dbReference type="InterPro" id="IPR044911">
    <property type="entry name" value="V-type_ATPase_csu/dsu_dom_3"/>
</dbReference>
<dbReference type="Gene3D" id="1.10.132.50">
    <property type="entry name" value="ATP synthase (C/AC39) subunit, domain 3"/>
    <property type="match status" value="1"/>
</dbReference>
<sequence>MATFNLKDGYPEAILRGYKGALLNAADYALLCQCENLDDVKMHLASTTYGTLRGEVESHNTTTALIEACTAKLVEEFEYLQCQSEGPLYEFLEMCRIPHMIDNVVLIVSGCLHNQHTPELLEKCHPLGMFDQLAALAVASNMQELYQLVLIDTPLAKYFEGSLSREDLTEMHLEIMRNMLYKSWIEDFHGFCGRVGGTTREVMSEFLSFEADRRAIAITLNSVGTDLTREDKRGLFCGMGALHPYGHKDLAPAEDADQVLKVLSGYAPYNAILSLTTAEDDQAIDDLLSNHELDLCRGCFTQQFHYGIFWAYIKLKEQEIRNLMWIAECIVQNMHNRIHDGVKY</sequence>
<dbReference type="EMBL" id="HBHZ01000910">
    <property type="protein sequence ID" value="CAE0187659.1"/>
    <property type="molecule type" value="Transcribed_RNA"/>
</dbReference>
<accession>A0A7S3C6T8</accession>
<dbReference type="EMBL" id="CP151502">
    <property type="protein sequence ID" value="WZN60190.1"/>
    <property type="molecule type" value="Genomic_DNA"/>
</dbReference>
<proteinExistence type="inferred from homology"/>
<protein>
    <recommendedName>
        <fullName evidence="5">V-type proton ATPase subunit</fullName>
    </recommendedName>
</protein>
<keyword evidence="4 5" id="KW-0406">Ion transport</keyword>
<keyword evidence="8" id="KW-1185">Reference proteome</keyword>
<dbReference type="GO" id="GO:0046961">
    <property type="term" value="F:proton-transporting ATPase activity, rotational mechanism"/>
    <property type="evidence" value="ECO:0007669"/>
    <property type="project" value="InterPro"/>
</dbReference>
<evidence type="ECO:0000256" key="3">
    <source>
        <dbReference type="ARBA" id="ARBA00022781"/>
    </source>
</evidence>
<dbReference type="AlphaFoldDB" id="A0A7S3C6T8"/>
<evidence type="ECO:0000256" key="2">
    <source>
        <dbReference type="ARBA" id="ARBA00022448"/>
    </source>
</evidence>